<reference evidence="2" key="1">
    <citation type="submission" date="2022-09" db="EMBL/GenBank/DDBJ databases">
        <title>Fusarium specimens isolated from Avocado Roots.</title>
        <authorList>
            <person name="Stajich J."/>
            <person name="Roper C."/>
            <person name="Heimlech-Rivalta G."/>
        </authorList>
    </citation>
    <scope>NUCLEOTIDE SEQUENCE</scope>
    <source>
        <strain evidence="2">CF00136</strain>
    </source>
</reference>
<evidence type="ECO:0000313" key="2">
    <source>
        <dbReference type="EMBL" id="KAJ4244548.1"/>
    </source>
</evidence>
<dbReference type="Proteomes" id="UP001152049">
    <property type="component" value="Unassembled WGS sequence"/>
</dbReference>
<protein>
    <recommendedName>
        <fullName evidence="4">Apple domain-containing protein</fullName>
    </recommendedName>
</protein>
<sequence length="374" mass="39916">MVAVKSVLLFLALGAEALAATTSSVTCFTKLGTSSIATNKIPRATTTVTERITVVKKITRKVNVVVIPRPRTTTETETTKTTTTVRADPDVETATETVTDEQTTNIDRTITTTSTTVSTTVTTRTSTTTIDAPAGFTGLLDAPDYRAKIKARAPSSPRVNLLKAPAQQYPQRIDCTKRIPIISTKTVSTTVQGSRKTLQAKTKTKTTTSVQTIVETSYPPKVTETETETVSPTTTIYNDVTVEAVATETVTVETVVPENFYAACGSDNILRTANGGHGLRNLITKSISYGVETVASIQGQYNCCVACFQRPACFFGYTVIGNAGCNLYSATLGSAAVCPNGQARWADYYTNPNQSPTYEFSNGPCGSMGNIGDQ</sequence>
<name>A0A9W8RM54_9HYPO</name>
<gene>
    <name evidence="2" type="ORF">NW762_014403</name>
</gene>
<evidence type="ECO:0000256" key="1">
    <source>
        <dbReference type="SAM" id="SignalP"/>
    </source>
</evidence>
<proteinExistence type="predicted"/>
<keyword evidence="1" id="KW-0732">Signal</keyword>
<evidence type="ECO:0008006" key="4">
    <source>
        <dbReference type="Google" id="ProtNLM"/>
    </source>
</evidence>
<feature type="chain" id="PRO_5040999689" description="Apple domain-containing protein" evidence="1">
    <location>
        <begin position="20"/>
        <end position="374"/>
    </location>
</feature>
<organism evidence="2 3">
    <name type="scientific">Fusarium torreyae</name>
    <dbReference type="NCBI Taxonomy" id="1237075"/>
    <lineage>
        <taxon>Eukaryota</taxon>
        <taxon>Fungi</taxon>
        <taxon>Dikarya</taxon>
        <taxon>Ascomycota</taxon>
        <taxon>Pezizomycotina</taxon>
        <taxon>Sordariomycetes</taxon>
        <taxon>Hypocreomycetidae</taxon>
        <taxon>Hypocreales</taxon>
        <taxon>Nectriaceae</taxon>
        <taxon>Fusarium</taxon>
    </lineage>
</organism>
<keyword evidence="3" id="KW-1185">Reference proteome</keyword>
<evidence type="ECO:0000313" key="3">
    <source>
        <dbReference type="Proteomes" id="UP001152049"/>
    </source>
</evidence>
<accession>A0A9W8RM54</accession>
<comment type="caution">
    <text evidence="2">The sequence shown here is derived from an EMBL/GenBank/DDBJ whole genome shotgun (WGS) entry which is preliminary data.</text>
</comment>
<dbReference type="OrthoDB" id="5428787at2759"/>
<feature type="signal peptide" evidence="1">
    <location>
        <begin position="1"/>
        <end position="19"/>
    </location>
</feature>
<dbReference type="EMBL" id="JAOQAZ010000050">
    <property type="protein sequence ID" value="KAJ4244548.1"/>
    <property type="molecule type" value="Genomic_DNA"/>
</dbReference>
<dbReference type="AlphaFoldDB" id="A0A9W8RM54"/>